<name>A0ABN9TNA0_9DINO</name>
<comment type="caution">
    <text evidence="2">The sequence shown here is derived from an EMBL/GenBank/DDBJ whole genome shotgun (WGS) entry which is preliminary data.</text>
</comment>
<organism evidence="2 3">
    <name type="scientific">Prorocentrum cordatum</name>
    <dbReference type="NCBI Taxonomy" id="2364126"/>
    <lineage>
        <taxon>Eukaryota</taxon>
        <taxon>Sar</taxon>
        <taxon>Alveolata</taxon>
        <taxon>Dinophyceae</taxon>
        <taxon>Prorocentrales</taxon>
        <taxon>Prorocentraceae</taxon>
        <taxon>Prorocentrum</taxon>
    </lineage>
</organism>
<proteinExistence type="predicted"/>
<feature type="region of interest" description="Disordered" evidence="1">
    <location>
        <begin position="1"/>
        <end position="64"/>
    </location>
</feature>
<feature type="compositionally biased region" description="Polar residues" evidence="1">
    <location>
        <begin position="186"/>
        <end position="196"/>
    </location>
</feature>
<feature type="compositionally biased region" description="Polar residues" evidence="1">
    <location>
        <begin position="40"/>
        <end position="50"/>
    </location>
</feature>
<dbReference type="EMBL" id="CAUYUJ010014907">
    <property type="protein sequence ID" value="CAK0847528.1"/>
    <property type="molecule type" value="Genomic_DNA"/>
</dbReference>
<reference evidence="2" key="1">
    <citation type="submission" date="2023-10" db="EMBL/GenBank/DDBJ databases">
        <authorList>
            <person name="Chen Y."/>
            <person name="Shah S."/>
            <person name="Dougan E. K."/>
            <person name="Thang M."/>
            <person name="Chan C."/>
        </authorList>
    </citation>
    <scope>NUCLEOTIDE SEQUENCE [LARGE SCALE GENOMIC DNA]</scope>
</reference>
<gene>
    <name evidence="2" type="ORF">PCOR1329_LOCUS40704</name>
</gene>
<protein>
    <submittedName>
        <fullName evidence="2">Uncharacterized protein</fullName>
    </submittedName>
</protein>
<sequence>MFHGAWGHRAARHPHRDHGAAGEARHKKFTASDAGFVEANESSPLASGTSRQRRKPAARLPPGGTSAPWTGWCFQEKNIPEAHADHLAIARTTIPCACRRFARIFPTTIQDSTRRFSPQRKKHTSERCQIAAAQVEVRQPFEAQGAIWIAVAWAVALGQASLSGPAVVMAQLSATSAMPAAKSRESNATSAPTPTADSRAPSAHLRDRSRSL</sequence>
<keyword evidence="3" id="KW-1185">Reference proteome</keyword>
<accession>A0ABN9TNA0</accession>
<dbReference type="Proteomes" id="UP001189429">
    <property type="component" value="Unassembled WGS sequence"/>
</dbReference>
<evidence type="ECO:0000313" key="2">
    <source>
        <dbReference type="EMBL" id="CAK0847528.1"/>
    </source>
</evidence>
<feature type="region of interest" description="Disordered" evidence="1">
    <location>
        <begin position="179"/>
        <end position="212"/>
    </location>
</feature>
<evidence type="ECO:0000313" key="3">
    <source>
        <dbReference type="Proteomes" id="UP001189429"/>
    </source>
</evidence>
<evidence type="ECO:0000256" key="1">
    <source>
        <dbReference type="SAM" id="MobiDB-lite"/>
    </source>
</evidence>